<dbReference type="EMBL" id="UYRU01093727">
    <property type="protein sequence ID" value="VDN38701.1"/>
    <property type="molecule type" value="Genomic_DNA"/>
</dbReference>
<evidence type="ECO:0000313" key="2">
    <source>
        <dbReference type="EMBL" id="VDN38701.1"/>
    </source>
</evidence>
<evidence type="ECO:0000256" key="1">
    <source>
        <dbReference type="SAM" id="MobiDB-lite"/>
    </source>
</evidence>
<protein>
    <submittedName>
        <fullName evidence="2">Uncharacterized protein</fullName>
    </submittedName>
</protein>
<dbReference type="Proteomes" id="UP000281553">
    <property type="component" value="Unassembled WGS sequence"/>
</dbReference>
<accession>A0A3P7P7L7</accession>
<feature type="compositionally biased region" description="Acidic residues" evidence="1">
    <location>
        <begin position="285"/>
        <end position="295"/>
    </location>
</feature>
<proteinExistence type="predicted"/>
<reference evidence="2 3" key="1">
    <citation type="submission" date="2018-11" db="EMBL/GenBank/DDBJ databases">
        <authorList>
            <consortium name="Pathogen Informatics"/>
        </authorList>
    </citation>
    <scope>NUCLEOTIDE SEQUENCE [LARGE SCALE GENOMIC DNA]</scope>
</reference>
<dbReference type="AlphaFoldDB" id="A0A3P7P7L7"/>
<sequence length="441" mass="48833">MACKPCSPRLWLPLGQGQALFQTDEDIFGKAAADCPHIVGAEAVDVAASNKVVWPSFLHLHFPLLPHFAAQSTGFNAYGIRHLTLSTCFQSDYDVSHMEEDLEELCARSILPFLSSFCFCPAGDSGGGVALTALDISAELAFGLCSALANCSADKSLATVQELSIGNQTGLGIHGYRLPAYLPPVRSLARLLRLFPALTCMRLYCKRLIRCASMEEIMRSYAGAHLQRLFVCTRFGGRFLPALPPNQISAPLLDVLALYYGSPIISDDEKEGREDTDEKQNENKDGEEDEKDAEGEIVGPHNRGEQQDGGKKEDEGIWANNGARREAAEFPVLPTGVRVRHLAIALSKEKLPDKACLDQFFQSIPCLEWFVVIVHDDDKTLFWHRETAGPEAEENRRQKKLNETKTFIERTTAVLALNEAHPELFGVFWRELIDINVLSLS</sequence>
<feature type="compositionally biased region" description="Basic and acidic residues" evidence="1">
    <location>
        <begin position="270"/>
        <end position="284"/>
    </location>
</feature>
<gene>
    <name evidence="2" type="ORF">DILT_LOCUS17672</name>
</gene>
<name>A0A3P7P7L7_DIBLA</name>
<organism evidence="2 3">
    <name type="scientific">Dibothriocephalus latus</name>
    <name type="common">Fish tapeworm</name>
    <name type="synonym">Diphyllobothrium latum</name>
    <dbReference type="NCBI Taxonomy" id="60516"/>
    <lineage>
        <taxon>Eukaryota</taxon>
        <taxon>Metazoa</taxon>
        <taxon>Spiralia</taxon>
        <taxon>Lophotrochozoa</taxon>
        <taxon>Platyhelminthes</taxon>
        <taxon>Cestoda</taxon>
        <taxon>Eucestoda</taxon>
        <taxon>Diphyllobothriidea</taxon>
        <taxon>Diphyllobothriidae</taxon>
        <taxon>Dibothriocephalus</taxon>
    </lineage>
</organism>
<evidence type="ECO:0000313" key="3">
    <source>
        <dbReference type="Proteomes" id="UP000281553"/>
    </source>
</evidence>
<feature type="region of interest" description="Disordered" evidence="1">
    <location>
        <begin position="267"/>
        <end position="316"/>
    </location>
</feature>
<keyword evidence="3" id="KW-1185">Reference proteome</keyword>
<feature type="compositionally biased region" description="Basic and acidic residues" evidence="1">
    <location>
        <begin position="302"/>
        <end position="315"/>
    </location>
</feature>